<proteinExistence type="predicted"/>
<accession>A0A097ANC8</accession>
<dbReference type="SUPFAM" id="SSF54913">
    <property type="entry name" value="GlnB-like"/>
    <property type="match status" value="1"/>
</dbReference>
<organism evidence="1 2">
    <name type="scientific">Thermoanaerobacter kivui</name>
    <name type="common">Acetogenium kivui</name>
    <dbReference type="NCBI Taxonomy" id="2325"/>
    <lineage>
        <taxon>Bacteria</taxon>
        <taxon>Bacillati</taxon>
        <taxon>Bacillota</taxon>
        <taxon>Clostridia</taxon>
        <taxon>Thermoanaerobacterales</taxon>
        <taxon>Thermoanaerobacteraceae</taxon>
        <taxon>Thermoanaerobacter</taxon>
    </lineage>
</organism>
<dbReference type="AlphaFoldDB" id="A0A097ANC8"/>
<dbReference type="EMBL" id="CP009170">
    <property type="protein sequence ID" value="AIS51302.1"/>
    <property type="molecule type" value="Genomic_DNA"/>
</dbReference>
<dbReference type="Proteomes" id="UP000029669">
    <property type="component" value="Chromosome"/>
</dbReference>
<dbReference type="InterPro" id="IPR010375">
    <property type="entry name" value="CdAMP_rec"/>
</dbReference>
<dbReference type="PANTHER" id="PTHR38456:SF1">
    <property type="entry name" value="CYCLIC DI-AMP RECEPTOR A"/>
    <property type="match status" value="1"/>
</dbReference>
<reference evidence="2" key="1">
    <citation type="journal article" date="2015" name="Genome Announc.">
        <title>Whole-Genome Sequences of 80 Environmental and Clinical Isolates of Burkholderia pseudomallei.</title>
        <authorList>
            <person name="Johnson S.L."/>
            <person name="Baker A.L."/>
            <person name="Chain P.S."/>
            <person name="Currie B.J."/>
            <person name="Daligault H.E."/>
            <person name="Davenport K.W."/>
            <person name="Davis C.B."/>
            <person name="Inglis T.J."/>
            <person name="Kaestli M."/>
            <person name="Koren S."/>
            <person name="Mayo M."/>
            <person name="Merritt A.J."/>
            <person name="Price E.P."/>
            <person name="Sarovich D.S."/>
            <person name="Warner J."/>
            <person name="Rosovitz M.J."/>
        </authorList>
    </citation>
    <scope>NUCLEOTIDE SEQUENCE [LARGE SCALE GENOMIC DNA]</scope>
    <source>
        <strain evidence="2">DSM 2030</strain>
    </source>
</reference>
<dbReference type="STRING" id="2325.TKV_c00970"/>
<protein>
    <recommendedName>
        <fullName evidence="3">Nitrogen regulatory protein P-II</fullName>
    </recommendedName>
</protein>
<name>A0A097ANC8_THEKI</name>
<dbReference type="Gene3D" id="3.30.70.120">
    <property type="match status" value="1"/>
</dbReference>
<dbReference type="PANTHER" id="PTHR38456">
    <property type="entry name" value="CYCLIC DI-AMP RECEPTOR A"/>
    <property type="match status" value="1"/>
</dbReference>
<dbReference type="InterPro" id="IPR015867">
    <property type="entry name" value="N-reg_PII/ATP_PRibTrfase_C"/>
</dbReference>
<dbReference type="HOGENOM" id="CLU_143974_1_0_9"/>
<dbReference type="RefSeq" id="WP_049684309.1">
    <property type="nucleotide sequence ID" value="NZ_CP009170.1"/>
</dbReference>
<evidence type="ECO:0008006" key="3">
    <source>
        <dbReference type="Google" id="ProtNLM"/>
    </source>
</evidence>
<evidence type="ECO:0000313" key="2">
    <source>
        <dbReference type="Proteomes" id="UP000029669"/>
    </source>
</evidence>
<dbReference type="OrthoDB" id="9794275at2"/>
<keyword evidence="2" id="KW-1185">Reference proteome</keyword>
<dbReference type="eggNOG" id="COG3870">
    <property type="taxonomic scope" value="Bacteria"/>
</dbReference>
<gene>
    <name evidence="1" type="ORF">TKV_c00970</name>
</gene>
<evidence type="ECO:0000313" key="1">
    <source>
        <dbReference type="EMBL" id="AIS51302.1"/>
    </source>
</evidence>
<dbReference type="KEGG" id="tki:TKV_c00970"/>
<dbReference type="Pfam" id="PF06153">
    <property type="entry name" value="CdAMP_rec"/>
    <property type="match status" value="1"/>
</dbReference>
<dbReference type="InterPro" id="IPR011322">
    <property type="entry name" value="N-reg_PII-like_a/b"/>
</dbReference>
<sequence>MKLVLAIVQDEDVRRLMDGLTEGGFSFTRVASTGGFLRSGNTTLIIGVEDEKLDDVISIIEKKCKTRDRIITSPTPMGGATDIFLPQAVEVTIGGATVFVLDVEKFFRI</sequence>